<dbReference type="Pfam" id="PF00534">
    <property type="entry name" value="Glycos_transf_1"/>
    <property type="match status" value="1"/>
</dbReference>
<dbReference type="Gene3D" id="3.40.50.2000">
    <property type="entry name" value="Glycogen Phosphorylase B"/>
    <property type="match status" value="1"/>
</dbReference>
<dbReference type="AlphaFoldDB" id="A0A3P3XR40"/>
<evidence type="ECO:0000313" key="2">
    <source>
        <dbReference type="EMBL" id="SLM18717.1"/>
    </source>
</evidence>
<feature type="domain" description="Glycosyl transferase family 1" evidence="1">
    <location>
        <begin position="216"/>
        <end position="358"/>
    </location>
</feature>
<reference evidence="2" key="1">
    <citation type="submission" date="2017-02" db="EMBL/GenBank/DDBJ databases">
        <authorList>
            <person name="Regsiter A."/>
            <person name="William W."/>
        </authorList>
    </citation>
    <scope>NUCLEOTIDE SEQUENCE</scope>
    <source>
        <strain evidence="2">BdmA 4</strain>
    </source>
</reference>
<dbReference type="GO" id="GO:0016757">
    <property type="term" value="F:glycosyltransferase activity"/>
    <property type="evidence" value="ECO:0007669"/>
    <property type="project" value="InterPro"/>
</dbReference>
<evidence type="ECO:0000259" key="1">
    <source>
        <dbReference type="Pfam" id="PF00534"/>
    </source>
</evidence>
<proteinExistence type="predicted"/>
<organism evidence="2">
    <name type="scientific">uncultured spirochete</name>
    <dbReference type="NCBI Taxonomy" id="156406"/>
    <lineage>
        <taxon>Bacteria</taxon>
        <taxon>Pseudomonadati</taxon>
        <taxon>Spirochaetota</taxon>
        <taxon>Spirochaetia</taxon>
        <taxon>Spirochaetales</taxon>
        <taxon>environmental samples</taxon>
    </lineage>
</organism>
<name>A0A3P3XR40_9SPIR</name>
<accession>A0A3P3XR40</accession>
<dbReference type="PANTHER" id="PTHR45947">
    <property type="entry name" value="SULFOQUINOVOSYL TRANSFERASE SQD2"/>
    <property type="match status" value="1"/>
</dbReference>
<gene>
    <name evidence="2" type="ORF">SPIRO4BDMA_50232</name>
</gene>
<dbReference type="InterPro" id="IPR001296">
    <property type="entry name" value="Glyco_trans_1"/>
</dbReference>
<sequence>MKLLLMIPYCSQKTYSAVFINASIQTNQQFHKYFRLFTAGLIANGLDVVVGCQFDVNTTSTKQRVISMPDESINGVRFHYFKTYNISIIGRICKFFQSLVYTFSFCMQNRGTIVICDPNKVASAFGVMMGTKLARGNLVYILSDLPSINTGSLEEKQSLRQKLADLIISKADGYYFFTKFMNDLLNKQNKPYVIIECLVDEKLENIRCNLADKYPTRVMMYTGGIVAHYGLEQLLEAFELAGVPNTELWIYGGGPYAKSLTELCAGKDTVKYLGILSNEEIVKEQMKATILVNPRLTNYEYTKYSFPSKNMEYMVSGTPTLTTRLEGIPEEYNAHVFFFDSESVEGMAKTIRDIYSHSDAELYLFGQETKEWILRNKGYTAQLRKFYERVLTTL</sequence>
<dbReference type="PANTHER" id="PTHR45947:SF3">
    <property type="entry name" value="SULFOQUINOVOSYL TRANSFERASE SQD2"/>
    <property type="match status" value="1"/>
</dbReference>
<keyword evidence="2" id="KW-0808">Transferase</keyword>
<dbReference type="InterPro" id="IPR050194">
    <property type="entry name" value="Glycosyltransferase_grp1"/>
</dbReference>
<dbReference type="SUPFAM" id="SSF53756">
    <property type="entry name" value="UDP-Glycosyltransferase/glycogen phosphorylase"/>
    <property type="match status" value="1"/>
</dbReference>
<protein>
    <submittedName>
        <fullName evidence="2">Putative Glycosyl transferase protein</fullName>
    </submittedName>
</protein>
<dbReference type="EMBL" id="FWDO01000005">
    <property type="protein sequence ID" value="SLM18717.1"/>
    <property type="molecule type" value="Genomic_DNA"/>
</dbReference>